<reference evidence="1" key="2">
    <citation type="submission" date="2020-05" db="UniProtKB">
        <authorList>
            <consortium name="EnsemblMetazoa"/>
        </authorList>
    </citation>
    <scope>IDENTIFICATION</scope>
    <source>
        <strain evidence="1">IAEA</strain>
    </source>
</reference>
<name>A0A1B0B883_9MUSC</name>
<dbReference type="Proteomes" id="UP000092460">
    <property type="component" value="Unassembled WGS sequence"/>
</dbReference>
<evidence type="ECO:0000313" key="1">
    <source>
        <dbReference type="EnsemblMetazoa" id="GPPI022046-PA"/>
    </source>
</evidence>
<dbReference type="EnsemblMetazoa" id="GPPI022046-RA">
    <property type="protein sequence ID" value="GPPI022046-PA"/>
    <property type="gene ID" value="GPPI022046"/>
</dbReference>
<dbReference type="AlphaFoldDB" id="A0A1B0B883"/>
<evidence type="ECO:0000313" key="2">
    <source>
        <dbReference type="Proteomes" id="UP000092460"/>
    </source>
</evidence>
<keyword evidence="2" id="KW-1185">Reference proteome</keyword>
<dbReference type="VEuPathDB" id="VectorBase:GPPI022046"/>
<dbReference type="EMBL" id="JXJN01009875">
    <property type="status" value="NOT_ANNOTATED_CDS"/>
    <property type="molecule type" value="Genomic_DNA"/>
</dbReference>
<organism evidence="1 2">
    <name type="scientific">Glossina palpalis gambiensis</name>
    <dbReference type="NCBI Taxonomy" id="67801"/>
    <lineage>
        <taxon>Eukaryota</taxon>
        <taxon>Metazoa</taxon>
        <taxon>Ecdysozoa</taxon>
        <taxon>Arthropoda</taxon>
        <taxon>Hexapoda</taxon>
        <taxon>Insecta</taxon>
        <taxon>Pterygota</taxon>
        <taxon>Neoptera</taxon>
        <taxon>Endopterygota</taxon>
        <taxon>Diptera</taxon>
        <taxon>Brachycera</taxon>
        <taxon>Muscomorpha</taxon>
        <taxon>Hippoboscoidea</taxon>
        <taxon>Glossinidae</taxon>
        <taxon>Glossina</taxon>
    </lineage>
</organism>
<accession>A0A1B0B883</accession>
<sequence length="115" mass="13440">MLCQSAARKRWNLSFESESKPQRTSWFFHDKSNPNTFSILQDIRYVTSQASDDSILSLQRRKKRLRSTANHILLTHISFCKTDILNARTDADLAINQFISLPYGKKRKYGQHYST</sequence>
<protein>
    <submittedName>
        <fullName evidence="1">Uncharacterized protein</fullName>
    </submittedName>
</protein>
<proteinExistence type="predicted"/>
<reference evidence="2" key="1">
    <citation type="submission" date="2015-01" db="EMBL/GenBank/DDBJ databases">
        <authorList>
            <person name="Aksoy S."/>
            <person name="Warren W."/>
            <person name="Wilson R.K."/>
        </authorList>
    </citation>
    <scope>NUCLEOTIDE SEQUENCE [LARGE SCALE GENOMIC DNA]</scope>
    <source>
        <strain evidence="2">IAEA</strain>
    </source>
</reference>